<feature type="compositionally biased region" description="Basic and acidic residues" evidence="1">
    <location>
        <begin position="415"/>
        <end position="433"/>
    </location>
</feature>
<reference evidence="2 3" key="1">
    <citation type="journal article" date="2017" name="Nature">
        <title>The Apostasia genome and the evolution of orchids.</title>
        <authorList>
            <person name="Zhang G.Q."/>
            <person name="Liu K.W."/>
            <person name="Li Z."/>
            <person name="Lohaus R."/>
            <person name="Hsiao Y.Y."/>
            <person name="Niu S.C."/>
            <person name="Wang J.Y."/>
            <person name="Lin Y.C."/>
            <person name="Xu Q."/>
            <person name="Chen L.J."/>
            <person name="Yoshida K."/>
            <person name="Fujiwara S."/>
            <person name="Wang Z.W."/>
            <person name="Zhang Y.Q."/>
            <person name="Mitsuda N."/>
            <person name="Wang M."/>
            <person name="Liu G.H."/>
            <person name="Pecoraro L."/>
            <person name="Huang H.X."/>
            <person name="Xiao X.J."/>
            <person name="Lin M."/>
            <person name="Wu X.Y."/>
            <person name="Wu W.L."/>
            <person name="Chen Y.Y."/>
            <person name="Chang S.B."/>
            <person name="Sakamoto S."/>
            <person name="Ohme-Takagi M."/>
            <person name="Yagi M."/>
            <person name="Zeng S.J."/>
            <person name="Shen C.Y."/>
            <person name="Yeh C.M."/>
            <person name="Luo Y.B."/>
            <person name="Tsai W.C."/>
            <person name="Van de Peer Y."/>
            <person name="Liu Z.J."/>
        </authorList>
    </citation>
    <scope>NUCLEOTIDE SEQUENCE [LARGE SCALE GENOMIC DNA]</scope>
    <source>
        <strain evidence="3">cv. Shenzhen</strain>
        <tissue evidence="2">Stem</tissue>
    </source>
</reference>
<feature type="compositionally biased region" description="Polar residues" evidence="1">
    <location>
        <begin position="1480"/>
        <end position="1496"/>
    </location>
</feature>
<gene>
    <name evidence="2" type="ORF">AXF42_Ash004158</name>
</gene>
<dbReference type="Proteomes" id="UP000236161">
    <property type="component" value="Unassembled WGS sequence"/>
</dbReference>
<feature type="compositionally biased region" description="Basic and acidic residues" evidence="1">
    <location>
        <begin position="1268"/>
        <end position="1294"/>
    </location>
</feature>
<organism evidence="2 3">
    <name type="scientific">Apostasia shenzhenica</name>
    <dbReference type="NCBI Taxonomy" id="1088818"/>
    <lineage>
        <taxon>Eukaryota</taxon>
        <taxon>Viridiplantae</taxon>
        <taxon>Streptophyta</taxon>
        <taxon>Embryophyta</taxon>
        <taxon>Tracheophyta</taxon>
        <taxon>Spermatophyta</taxon>
        <taxon>Magnoliopsida</taxon>
        <taxon>Liliopsida</taxon>
        <taxon>Asparagales</taxon>
        <taxon>Orchidaceae</taxon>
        <taxon>Apostasioideae</taxon>
        <taxon>Apostasia</taxon>
    </lineage>
</organism>
<feature type="compositionally biased region" description="Basic and acidic residues" evidence="1">
    <location>
        <begin position="528"/>
        <end position="546"/>
    </location>
</feature>
<dbReference type="OrthoDB" id="1093005at2759"/>
<dbReference type="EMBL" id="KZ452037">
    <property type="protein sequence ID" value="PKA49617.1"/>
    <property type="molecule type" value="Genomic_DNA"/>
</dbReference>
<feature type="region of interest" description="Disordered" evidence="1">
    <location>
        <begin position="1056"/>
        <end position="1094"/>
    </location>
</feature>
<feature type="compositionally biased region" description="Polar residues" evidence="1">
    <location>
        <begin position="1228"/>
        <end position="1237"/>
    </location>
</feature>
<feature type="compositionally biased region" description="Polar residues" evidence="1">
    <location>
        <begin position="1426"/>
        <end position="1439"/>
    </location>
</feature>
<feature type="compositionally biased region" description="Basic residues" evidence="1">
    <location>
        <begin position="465"/>
        <end position="474"/>
    </location>
</feature>
<accession>A0A2I0A253</accession>
<feature type="region of interest" description="Disordered" evidence="1">
    <location>
        <begin position="914"/>
        <end position="992"/>
    </location>
</feature>
<feature type="region of interest" description="Disordered" evidence="1">
    <location>
        <begin position="1119"/>
        <end position="1146"/>
    </location>
</feature>
<name>A0A2I0A253_9ASPA</name>
<dbReference type="GO" id="GO:0016740">
    <property type="term" value="F:transferase activity"/>
    <property type="evidence" value="ECO:0007669"/>
    <property type="project" value="UniProtKB-KW"/>
</dbReference>
<feature type="region of interest" description="Disordered" evidence="1">
    <location>
        <begin position="1182"/>
        <end position="1247"/>
    </location>
</feature>
<sequence>MAKEGSLPPVSPPVHTIFVDTSIGTHLAMTISLHDAISDVKEKIRDEHVLCFKDIGEITIQAVKVRRRGFFYNLADSMPVMNAFDGIRGSWFIHIDAVPACSLRNQVVATCNDVHDQIVLRNSADRNKRSVEDQSNVVMPAVSTEHENQNPQDNSLKVLPAENDPAMQNRRISTAKILQVSTSGELTTGVKRTKMANKIRANEPNLHEDMLMCTSKPEKGSVSDGHRRRNSIYSNIDGETEMSIDEKGLKKKGHRKLDIESNDGIASAGSAAATLLEIKKSGQTTETSHHDKLLKSRLQILGSGENINISVDTDNVLEGTVTDKKHEMIADSLGGSPSKLAHENSILHQSPPVEKPKKKRKSKSSHGEACPTMTSDVLVTESAQRAEGLHISGKETSTTICKGYSATEVNADKSFPNDKGDLSKEPNAEKDGQATDTAMTVNSSVIKESVEDQFSQFDPVGQGNKKSKKRKKLKSHEEVSLPNSSETLGLLRTADPCNLAKGVGTAMCLETCSTEANIYKITPNNDGDLSKKPCDGDQKEKDERSMETNVAIASSLHKEGQLGNPSSQDDKRKKRKRRSPKSHEEVCVAMQSETLVEGSPSNGINRGKSGKEAVTGLGSEKYATEANYVGALPSLGNDLRKEPDIKYSFDMANQKEQDWHSVETSVAEGHIEDLLLQHYSAGQGEMHINLVNECSDAVIIKEAEKPRNSSSAASESCKILKPTGKKDGQDMEFDSAKFLKGSNLKENKVMSINAGLGVFSSTEQEHATNEISKDSLGDKHLDLDKEFVVAANLKEVDGVGICSEAAPNVSTKTRHGKKSAKSVSCRILESTGFDAESDFSRSNNAKVCTAGLQNNSDPQHLIKEADQKAMGDHCLDNGIMIASSIKKFPNQDNFSDLNSTEPLIGMNLDSIKESSSLGERGVESKLPSHNSSEIPTNSHHNQKKPKNESCKRLTSTEISDGGLPKSNGCKLNSDIEERSSGPSKTTKRTNHKVEPCSINVKVVVVPLSSDDYSKPVDTQVNSVKPLNCNQDLSIHSSTKIMPIDGVVMQTLTDGAAEAPTLSKSRRRKSKNQVSKEPDPLEANEHKEHRKTSGASVDFINPLVINNDRHDAAVLTTDLRSKKSKIGKKAEKISRKKGTNQSNQVSVGDIANSTSDKYIVECFPQGCDISNHDVADHAEGIVTKDSKVRSGRQETHDHDMADHAEGNIAKDSKVPSASKSQKAKQSNKRNAQLNNVEATMSPHRSHEDDHNLEKMHQILGSQSHVRQSKSNDMKNKHGKRLGEDGIVKVLSKDDATDGMVSENESLQHKGPDSSAKMIPYGDYLGSNQCDASRNDGMVNMDASSNSTEEKPYQLRRYRVVRKVPSRRSGKTSDNSNQNEPFLATSGGIFNDTSATSSESENNSQNRIADIDNASYSSTSSDSEMALENTQRSITMETQMDTAPPGLKFDGHGSNSKEANGTNNGQSRSGASANKVPLSAILRSSSSYKKAKLTASQSEFEDPESQPTDVAQETQREAGAP</sequence>
<feature type="compositionally biased region" description="Polar residues" evidence="1">
    <location>
        <begin position="927"/>
        <end position="939"/>
    </location>
</feature>
<feature type="compositionally biased region" description="Polar residues" evidence="1">
    <location>
        <begin position="1451"/>
        <end position="1470"/>
    </location>
</feature>
<feature type="compositionally biased region" description="Basic and acidic residues" evidence="1">
    <location>
        <begin position="1182"/>
        <end position="1212"/>
    </location>
</feature>
<feature type="region of interest" description="Disordered" evidence="1">
    <location>
        <begin position="330"/>
        <end position="377"/>
    </location>
</feature>
<feature type="compositionally biased region" description="Basic and acidic residues" evidence="1">
    <location>
        <begin position="1073"/>
        <end position="1086"/>
    </location>
</feature>
<protein>
    <submittedName>
        <fullName evidence="2">4'-phosphopantetheinyl transferase</fullName>
        <ecNumber evidence="2">2.7.8.-</ecNumber>
    </submittedName>
</protein>
<evidence type="ECO:0000313" key="3">
    <source>
        <dbReference type="Proteomes" id="UP000236161"/>
    </source>
</evidence>
<proteinExistence type="predicted"/>
<feature type="region of interest" description="Disordered" evidence="1">
    <location>
        <begin position="1260"/>
        <end position="1519"/>
    </location>
</feature>
<keyword evidence="2" id="KW-0808">Transferase</keyword>
<evidence type="ECO:0000256" key="1">
    <source>
        <dbReference type="SAM" id="MobiDB-lite"/>
    </source>
</evidence>
<feature type="compositionally biased region" description="Low complexity" evidence="1">
    <location>
        <begin position="1391"/>
        <end position="1402"/>
    </location>
</feature>
<keyword evidence="3" id="KW-1185">Reference proteome</keyword>
<dbReference type="EC" id="2.7.8.-" evidence="2"/>
<feature type="region of interest" description="Disordered" evidence="1">
    <location>
        <begin position="454"/>
        <end position="484"/>
    </location>
</feature>
<feature type="region of interest" description="Disordered" evidence="1">
    <location>
        <begin position="410"/>
        <end position="436"/>
    </location>
</feature>
<evidence type="ECO:0000313" key="2">
    <source>
        <dbReference type="EMBL" id="PKA49617.1"/>
    </source>
</evidence>
<feature type="region of interest" description="Disordered" evidence="1">
    <location>
        <begin position="520"/>
        <end position="586"/>
    </location>
</feature>
<feature type="compositionally biased region" description="Basic residues" evidence="1">
    <location>
        <begin position="1352"/>
        <end position="1368"/>
    </location>
</feature>